<accession>A0A552X5X0</accession>
<keyword evidence="8" id="KW-0997">Cell inner membrane</keyword>
<dbReference type="NCBIfam" id="TIGR02209">
    <property type="entry name" value="ftsL_broad"/>
    <property type="match status" value="1"/>
</dbReference>
<name>A0A552X5X0_9GAMM</name>
<keyword evidence="4 8" id="KW-0812">Transmembrane</keyword>
<protein>
    <recommendedName>
        <fullName evidence="8 9">Cell division protein FtsL</fullName>
    </recommendedName>
</protein>
<evidence type="ECO:0000256" key="2">
    <source>
        <dbReference type="ARBA" id="ARBA00022475"/>
    </source>
</evidence>
<evidence type="ECO:0000256" key="8">
    <source>
        <dbReference type="HAMAP-Rule" id="MF_00910"/>
    </source>
</evidence>
<evidence type="ECO:0000256" key="3">
    <source>
        <dbReference type="ARBA" id="ARBA00022618"/>
    </source>
</evidence>
<comment type="subunit">
    <text evidence="8">Part of a complex composed of FtsB, FtsL and FtsQ.</text>
</comment>
<proteinExistence type="inferred from homology"/>
<dbReference type="InterPro" id="IPR011922">
    <property type="entry name" value="Cell_div_FtsL"/>
</dbReference>
<dbReference type="GO" id="GO:0032153">
    <property type="term" value="C:cell division site"/>
    <property type="evidence" value="ECO:0007669"/>
    <property type="project" value="UniProtKB-UniRule"/>
</dbReference>
<keyword evidence="3 8" id="KW-0132">Cell division</keyword>
<keyword evidence="2 8" id="KW-1003">Cell membrane</keyword>
<feature type="transmembrane region" description="Helical" evidence="8">
    <location>
        <begin position="29"/>
        <end position="47"/>
    </location>
</feature>
<keyword evidence="6 8" id="KW-0472">Membrane</keyword>
<keyword evidence="5 8" id="KW-1133">Transmembrane helix</keyword>
<evidence type="ECO:0000256" key="6">
    <source>
        <dbReference type="ARBA" id="ARBA00023136"/>
    </source>
</evidence>
<evidence type="ECO:0000313" key="10">
    <source>
        <dbReference type="EMBL" id="TRW50414.1"/>
    </source>
</evidence>
<dbReference type="PANTHER" id="PTHR37479:SF1">
    <property type="entry name" value="CELL DIVISION PROTEIN FTSL"/>
    <property type="match status" value="1"/>
</dbReference>
<reference evidence="10 11" key="1">
    <citation type="submission" date="2019-07" db="EMBL/GenBank/DDBJ databases">
        <authorList>
            <person name="Yang M."/>
            <person name="Zhao D."/>
            <person name="Xiang H."/>
        </authorList>
    </citation>
    <scope>NUCLEOTIDE SEQUENCE [LARGE SCALE GENOMIC DNA]</scope>
    <source>
        <strain evidence="10 11">IM1326</strain>
    </source>
</reference>
<comment type="subcellular location">
    <subcellularLocation>
        <location evidence="8">Cell inner membrane</location>
        <topology evidence="8">Single-pass type II membrane protein</topology>
    </subcellularLocation>
    <subcellularLocation>
        <location evidence="1">Cell membrane</location>
        <topology evidence="1">Single-pass type II membrane protein</topology>
    </subcellularLocation>
    <text evidence="8">Localizes to the division septum where it forms a ring structure.</text>
</comment>
<dbReference type="EMBL" id="VJWL01000001">
    <property type="protein sequence ID" value="TRW50414.1"/>
    <property type="molecule type" value="Genomic_DNA"/>
</dbReference>
<evidence type="ECO:0000256" key="4">
    <source>
        <dbReference type="ARBA" id="ARBA00022692"/>
    </source>
</evidence>
<evidence type="ECO:0000256" key="1">
    <source>
        <dbReference type="ARBA" id="ARBA00004401"/>
    </source>
</evidence>
<evidence type="ECO:0000256" key="5">
    <source>
        <dbReference type="ARBA" id="ARBA00022989"/>
    </source>
</evidence>
<evidence type="ECO:0000256" key="9">
    <source>
        <dbReference type="NCBIfam" id="TIGR02209"/>
    </source>
</evidence>
<evidence type="ECO:0000313" key="11">
    <source>
        <dbReference type="Proteomes" id="UP000320359"/>
    </source>
</evidence>
<comment type="similarity">
    <text evidence="8">Belongs to the FtsL family.</text>
</comment>
<evidence type="ECO:0000256" key="7">
    <source>
        <dbReference type="ARBA" id="ARBA00023306"/>
    </source>
</evidence>
<dbReference type="Pfam" id="PF04999">
    <property type="entry name" value="FtsL"/>
    <property type="match status" value="1"/>
</dbReference>
<sequence length="111" mass="13050">MKKIDLKRLHAHPGLLQVIFSDLQQFRGLVFWILLAVVSALATVYLTHLNRELLAEREQLMRQRDAIDVEFRHLVIEQSALSEHSRIETIAQRELGMRRPSDDQEVLVPWR</sequence>
<dbReference type="AlphaFoldDB" id="A0A552X5X0"/>
<keyword evidence="7 8" id="KW-0131">Cell cycle</keyword>
<keyword evidence="11" id="KW-1185">Reference proteome</keyword>
<dbReference type="GO" id="GO:0005886">
    <property type="term" value="C:plasma membrane"/>
    <property type="evidence" value="ECO:0007669"/>
    <property type="project" value="UniProtKB-SubCell"/>
</dbReference>
<dbReference type="OrthoDB" id="6196803at2"/>
<dbReference type="PANTHER" id="PTHR37479">
    <property type="entry name" value="CELL DIVISION PROTEIN FTSL"/>
    <property type="match status" value="1"/>
</dbReference>
<dbReference type="GO" id="GO:0043093">
    <property type="term" value="P:FtsZ-dependent cytokinesis"/>
    <property type="evidence" value="ECO:0007669"/>
    <property type="project" value="UniProtKB-UniRule"/>
</dbReference>
<gene>
    <name evidence="8 10" type="primary">ftsL</name>
    <name evidence="10" type="ORF">FM042_06195</name>
</gene>
<comment type="caution">
    <text evidence="10">The sequence shown here is derived from an EMBL/GenBank/DDBJ whole genome shotgun (WGS) entry which is preliminary data.</text>
</comment>
<dbReference type="Proteomes" id="UP000320359">
    <property type="component" value="Unassembled WGS sequence"/>
</dbReference>
<organism evidence="10 11">
    <name type="scientific">Aliidiomarina halalkaliphila</name>
    <dbReference type="NCBI Taxonomy" id="2593535"/>
    <lineage>
        <taxon>Bacteria</taxon>
        <taxon>Pseudomonadati</taxon>
        <taxon>Pseudomonadota</taxon>
        <taxon>Gammaproteobacteria</taxon>
        <taxon>Alteromonadales</taxon>
        <taxon>Idiomarinaceae</taxon>
        <taxon>Aliidiomarina</taxon>
    </lineage>
</organism>
<dbReference type="HAMAP" id="MF_00910">
    <property type="entry name" value="FtsL"/>
    <property type="match status" value="1"/>
</dbReference>
<comment type="function">
    <text evidence="8">Essential cell division protein. May link together the upstream cell division proteins, which are predominantly cytoplasmic, with the downstream cell division proteins, which are predominantly periplasmic.</text>
</comment>
<dbReference type="RefSeq" id="WP_143235385.1">
    <property type="nucleotide sequence ID" value="NZ_VJWL01000001.1"/>
</dbReference>